<proteinExistence type="predicted"/>
<dbReference type="EMBL" id="BLLF01000168">
    <property type="protein sequence ID" value="GFH08559.1"/>
    <property type="molecule type" value="Genomic_DNA"/>
</dbReference>
<dbReference type="AlphaFoldDB" id="A0A699YQU5"/>
<reference evidence="2 3" key="1">
    <citation type="submission" date="2020-02" db="EMBL/GenBank/DDBJ databases">
        <title>Draft genome sequence of Haematococcus lacustris strain NIES-144.</title>
        <authorList>
            <person name="Morimoto D."/>
            <person name="Nakagawa S."/>
            <person name="Yoshida T."/>
            <person name="Sawayama S."/>
        </authorList>
    </citation>
    <scope>NUCLEOTIDE SEQUENCE [LARGE SCALE GENOMIC DNA]</scope>
    <source>
        <strain evidence="2 3">NIES-144</strain>
    </source>
</reference>
<comment type="caution">
    <text evidence="2">The sequence shown here is derived from an EMBL/GenBank/DDBJ whole genome shotgun (WGS) entry which is preliminary data.</text>
</comment>
<gene>
    <name evidence="2" type="ORF">HaLaN_03539</name>
</gene>
<sequence length="202" mass="20825">MDLLSGYSDADDRDDTSAQVPVSVQAATTLPVAACPNTAPLLPAPVWDDEQDDTQQPVKRAHQQVTGAVVSPRGRPGGSKVARPGEPAAAAAGCAAHGAQHTASAPGVMTTAAATGLRLPPQLRGRPNVSTEDVDKLFTSPRLAAAKARAQPSPLHAAPAQQATHNCRKGCLRGKVVLVDEHWWMASSGVRSGRITASPPSS</sequence>
<organism evidence="2 3">
    <name type="scientific">Haematococcus lacustris</name>
    <name type="common">Green alga</name>
    <name type="synonym">Haematococcus pluvialis</name>
    <dbReference type="NCBI Taxonomy" id="44745"/>
    <lineage>
        <taxon>Eukaryota</taxon>
        <taxon>Viridiplantae</taxon>
        <taxon>Chlorophyta</taxon>
        <taxon>core chlorophytes</taxon>
        <taxon>Chlorophyceae</taxon>
        <taxon>CS clade</taxon>
        <taxon>Chlamydomonadales</taxon>
        <taxon>Haematococcaceae</taxon>
        <taxon>Haematococcus</taxon>
    </lineage>
</organism>
<keyword evidence="3" id="KW-1185">Reference proteome</keyword>
<dbReference type="Proteomes" id="UP000485058">
    <property type="component" value="Unassembled WGS sequence"/>
</dbReference>
<feature type="region of interest" description="Disordered" evidence="1">
    <location>
        <begin position="1"/>
        <end position="20"/>
    </location>
</feature>
<evidence type="ECO:0000313" key="3">
    <source>
        <dbReference type="Proteomes" id="UP000485058"/>
    </source>
</evidence>
<feature type="region of interest" description="Disordered" evidence="1">
    <location>
        <begin position="62"/>
        <end position="86"/>
    </location>
</feature>
<name>A0A699YQU5_HAELA</name>
<evidence type="ECO:0000313" key="2">
    <source>
        <dbReference type="EMBL" id="GFH08559.1"/>
    </source>
</evidence>
<protein>
    <submittedName>
        <fullName evidence="2">Uncharacterized protein</fullName>
    </submittedName>
</protein>
<accession>A0A699YQU5</accession>
<evidence type="ECO:0000256" key="1">
    <source>
        <dbReference type="SAM" id="MobiDB-lite"/>
    </source>
</evidence>